<keyword evidence="1" id="KW-0328">Glycosyltransferase</keyword>
<organism evidence="1">
    <name type="scientific">Agrobacterium tumefaciens</name>
    <dbReference type="NCBI Taxonomy" id="358"/>
    <lineage>
        <taxon>Bacteria</taxon>
        <taxon>Pseudomonadati</taxon>
        <taxon>Pseudomonadota</taxon>
        <taxon>Alphaproteobacteria</taxon>
        <taxon>Hyphomicrobiales</taxon>
        <taxon>Rhizobiaceae</taxon>
        <taxon>Rhizobium/Agrobacterium group</taxon>
        <taxon>Agrobacterium</taxon>
        <taxon>Agrobacterium tumefaciens complex</taxon>
    </lineage>
</organism>
<sequence length="218" mass="24964">MRPCCSTASLFTSHPEFMFWVTSCRGHLVKHNRDSAVTTGSGIVLHQPMSLAEPSPAATAGISNIRCPVASSPSSAASNCAGTRPPFCRRNWRLRWKRRKTHRSKAFLTMRLNRWCRRAWRWSEMPPLWFALTPRWAFPRPRETQWRCATPCGKRTICPPPFHDIREAACRWARQLQPMGGDLPKPPSEHGSKIRDGTVLLHPIFALRLRSGISQWRD</sequence>
<keyword evidence="1" id="KW-0808">Transferase</keyword>
<reference evidence="1" key="1">
    <citation type="submission" date="2000-05" db="EMBL/GenBank/DDBJ databases">
        <title>Agrobacterium tumefaciens.</title>
        <authorList>
            <person name="Kobayashi M."/>
            <person name="Shinohara M."/>
        </authorList>
    </citation>
    <scope>NUCLEOTIDE SEQUENCE</scope>
</reference>
<accession>A0A1W7HH38</accession>
<name>A0A1W7HH38_AGRTU</name>
<dbReference type="AlphaFoldDB" id="A0A1W7HH38"/>
<dbReference type="EMBL" id="AB042747">
    <property type="protein sequence ID" value="BAX36561.1"/>
    <property type="molecule type" value="Genomic_DNA"/>
</dbReference>
<proteinExistence type="predicted"/>
<dbReference type="EMBL" id="AB042748">
    <property type="protein sequence ID" value="BAX36562.1"/>
    <property type="molecule type" value="Genomic_DNA"/>
</dbReference>
<evidence type="ECO:0000313" key="1">
    <source>
        <dbReference type="EMBL" id="BAX36562.1"/>
    </source>
</evidence>
<protein>
    <submittedName>
        <fullName evidence="1">Fucosyltransferase</fullName>
    </submittedName>
</protein>
<dbReference type="GO" id="GO:0016757">
    <property type="term" value="F:glycosyltransferase activity"/>
    <property type="evidence" value="ECO:0007669"/>
    <property type="project" value="UniProtKB-KW"/>
</dbReference>